<dbReference type="SUPFAM" id="SSF48452">
    <property type="entry name" value="TPR-like"/>
    <property type="match status" value="1"/>
</dbReference>
<feature type="signal peptide" evidence="1">
    <location>
        <begin position="1"/>
        <end position="20"/>
    </location>
</feature>
<evidence type="ECO:0000259" key="2">
    <source>
        <dbReference type="PROSITE" id="PS52015"/>
    </source>
</evidence>
<dbReference type="PROSITE" id="PS52015">
    <property type="entry name" value="TONB_CTD"/>
    <property type="match status" value="1"/>
</dbReference>
<dbReference type="Gene3D" id="1.25.40.10">
    <property type="entry name" value="Tetratricopeptide repeat domain"/>
    <property type="match status" value="1"/>
</dbReference>
<dbReference type="RefSeq" id="WP_186953545.1">
    <property type="nucleotide sequence ID" value="NZ_JACOFX010000004.1"/>
</dbReference>
<dbReference type="Proteomes" id="UP000646911">
    <property type="component" value="Unassembled WGS sequence"/>
</dbReference>
<keyword evidence="4" id="KW-1185">Reference proteome</keyword>
<comment type="caution">
    <text evidence="3">The sequence shown here is derived from an EMBL/GenBank/DDBJ whole genome shotgun (WGS) entry which is preliminary data.</text>
</comment>
<dbReference type="SUPFAM" id="SSF74653">
    <property type="entry name" value="TolA/TonB C-terminal domain"/>
    <property type="match status" value="1"/>
</dbReference>
<reference evidence="3 4" key="1">
    <citation type="submission" date="2020-08" db="EMBL/GenBank/DDBJ databases">
        <title>Novel species isolated from subtropical streams in China.</title>
        <authorList>
            <person name="Lu H."/>
        </authorList>
    </citation>
    <scope>NUCLEOTIDE SEQUENCE [LARGE SCALE GENOMIC DNA]</scope>
    <source>
        <strain evidence="3 4">NL8W</strain>
    </source>
</reference>
<dbReference type="Pfam" id="PF03544">
    <property type="entry name" value="TonB_C"/>
    <property type="match status" value="1"/>
</dbReference>
<protein>
    <submittedName>
        <fullName evidence="3">Energy transducer TonB</fullName>
    </submittedName>
</protein>
<dbReference type="EMBL" id="JACOFX010000004">
    <property type="protein sequence ID" value="MBC3907991.1"/>
    <property type="molecule type" value="Genomic_DNA"/>
</dbReference>
<gene>
    <name evidence="3" type="ORF">H8L47_10465</name>
</gene>
<sequence>MKNFPLVPALALLLSNATYADTAGNVNELISTAAKESSRIPANIENSLSLNQQALVIADKVQTTSPLLLFRVLTQKMELHIKSRQLDQAQKVCSQILAFREIHPQLTGQSYANFLHMYAELLLLQEKLAEAEQASLQAIEIFGKNSGSVRATRLDEEFAFLGKVYVRQREWDKAENYLRLAVYLNKVKREFGLDNSYKKNAVLDLIKVYQETKRDDLAKQVEVDMKEVLNPPNIIWQVALNPKYKAAELVKESCKNPPFPPETTRYAMEGSMSLKFLIAEDGEVIGKYASISSDWKRLDDMALYAIAQCKFNVATFEGRPVAGWAYYEYDWKVNPGGKPYPKPELIESSYQSDIFDMEFTTAKPQENEINFKIDVDGKPYGFRGGNFKNEGNLYGELIGILEKCRFIPTVIDGEVRGNRASVRFVRKQPADKNIVSLSQ</sequence>
<dbReference type="InterPro" id="IPR011990">
    <property type="entry name" value="TPR-like_helical_dom_sf"/>
</dbReference>
<name>A0ABR6Z8V1_9BURK</name>
<evidence type="ECO:0000313" key="4">
    <source>
        <dbReference type="Proteomes" id="UP000646911"/>
    </source>
</evidence>
<feature type="chain" id="PRO_5046934035" evidence="1">
    <location>
        <begin position="21"/>
        <end position="439"/>
    </location>
</feature>
<evidence type="ECO:0000313" key="3">
    <source>
        <dbReference type="EMBL" id="MBC3907991.1"/>
    </source>
</evidence>
<evidence type="ECO:0000256" key="1">
    <source>
        <dbReference type="SAM" id="SignalP"/>
    </source>
</evidence>
<organism evidence="3 4">
    <name type="scientific">Undibacterium umbellatum</name>
    <dbReference type="NCBI Taxonomy" id="2762300"/>
    <lineage>
        <taxon>Bacteria</taxon>
        <taxon>Pseudomonadati</taxon>
        <taxon>Pseudomonadota</taxon>
        <taxon>Betaproteobacteria</taxon>
        <taxon>Burkholderiales</taxon>
        <taxon>Oxalobacteraceae</taxon>
        <taxon>Undibacterium</taxon>
    </lineage>
</organism>
<keyword evidence="1" id="KW-0732">Signal</keyword>
<dbReference type="Gene3D" id="3.30.1150.10">
    <property type="match status" value="1"/>
</dbReference>
<proteinExistence type="predicted"/>
<feature type="domain" description="TonB C-terminal" evidence="2">
    <location>
        <begin position="244"/>
        <end position="340"/>
    </location>
</feature>
<accession>A0ABR6Z8V1</accession>
<dbReference type="InterPro" id="IPR037682">
    <property type="entry name" value="TonB_C"/>
</dbReference>